<dbReference type="RefSeq" id="WP_203919700.1">
    <property type="nucleotide sequence ID" value="NZ_BONZ01000039.1"/>
</dbReference>
<comment type="caution">
    <text evidence="2">The sequence shown here is derived from an EMBL/GenBank/DDBJ whole genome shotgun (WGS) entry which is preliminary data.</text>
</comment>
<gene>
    <name evidence="2" type="ORF">Raf01_42820</name>
</gene>
<sequence length="61" mass="6429">MGKESERSRTIIVQDEMQGPLAPLDFGPLFAAARGTTAGESIDDGAETTELPSSDDANDMD</sequence>
<accession>A0A8J3QRG8</accession>
<dbReference type="AlphaFoldDB" id="A0A8J3QRG8"/>
<evidence type="ECO:0000256" key="1">
    <source>
        <dbReference type="SAM" id="MobiDB-lite"/>
    </source>
</evidence>
<feature type="region of interest" description="Disordered" evidence="1">
    <location>
        <begin position="35"/>
        <end position="61"/>
    </location>
</feature>
<evidence type="ECO:0000313" key="3">
    <source>
        <dbReference type="Proteomes" id="UP000642748"/>
    </source>
</evidence>
<dbReference type="Proteomes" id="UP000642748">
    <property type="component" value="Unassembled WGS sequence"/>
</dbReference>
<dbReference type="EMBL" id="BONZ01000039">
    <property type="protein sequence ID" value="GIH16110.1"/>
    <property type="molecule type" value="Genomic_DNA"/>
</dbReference>
<keyword evidence="3" id="KW-1185">Reference proteome</keyword>
<proteinExistence type="predicted"/>
<evidence type="ECO:0000313" key="2">
    <source>
        <dbReference type="EMBL" id="GIH16110.1"/>
    </source>
</evidence>
<organism evidence="2 3">
    <name type="scientific">Rugosimonospora africana</name>
    <dbReference type="NCBI Taxonomy" id="556532"/>
    <lineage>
        <taxon>Bacteria</taxon>
        <taxon>Bacillati</taxon>
        <taxon>Actinomycetota</taxon>
        <taxon>Actinomycetes</taxon>
        <taxon>Micromonosporales</taxon>
        <taxon>Micromonosporaceae</taxon>
        <taxon>Rugosimonospora</taxon>
    </lineage>
</organism>
<protein>
    <submittedName>
        <fullName evidence="2">Uncharacterized protein</fullName>
    </submittedName>
</protein>
<name>A0A8J3QRG8_9ACTN</name>
<reference evidence="2" key="1">
    <citation type="submission" date="2021-01" db="EMBL/GenBank/DDBJ databases">
        <title>Whole genome shotgun sequence of Rugosimonospora africana NBRC 104875.</title>
        <authorList>
            <person name="Komaki H."/>
            <person name="Tamura T."/>
        </authorList>
    </citation>
    <scope>NUCLEOTIDE SEQUENCE</scope>
    <source>
        <strain evidence="2">NBRC 104875</strain>
    </source>
</reference>